<organism evidence="1 2">
    <name type="scientific">Leptospira weilii str. 2006001853</name>
    <dbReference type="NCBI Taxonomy" id="1001589"/>
    <lineage>
        <taxon>Bacteria</taxon>
        <taxon>Pseudomonadati</taxon>
        <taxon>Spirochaetota</taxon>
        <taxon>Spirochaetia</taxon>
        <taxon>Leptospirales</taxon>
        <taxon>Leptospiraceae</taxon>
        <taxon>Leptospira</taxon>
    </lineage>
</organism>
<comment type="caution">
    <text evidence="1">The sequence shown here is derived from an EMBL/GenBank/DDBJ whole genome shotgun (WGS) entry which is preliminary data.</text>
</comment>
<sequence length="73" mass="8433">MVLYFIEISKNAGFSEVEILTPGELDVDIVLNSGYENEFIRVLKERGTDAISEFQSFLKKYQLSSHIWVFAKK</sequence>
<dbReference type="AlphaFoldDB" id="A0A828Z6G3"/>
<reference evidence="1 2" key="1">
    <citation type="submission" date="2012-10" db="EMBL/GenBank/DDBJ databases">
        <authorList>
            <person name="Harkins D.M."/>
            <person name="Durkin A.S."/>
            <person name="Brinkac L.M."/>
            <person name="Haft D.H."/>
            <person name="Selengut J.D."/>
            <person name="Sanka R."/>
            <person name="DePew J."/>
            <person name="Purushe J."/>
            <person name="Whelen A.C."/>
            <person name="Vinetz J.M."/>
            <person name="Sutton G.G."/>
            <person name="Nierman W.C."/>
            <person name="Fouts D.E."/>
        </authorList>
    </citation>
    <scope>NUCLEOTIDE SEQUENCE [LARGE SCALE GENOMIC DNA]</scope>
    <source>
        <strain evidence="1 2">2006001853</strain>
    </source>
</reference>
<name>A0A828Z6G3_9LEPT</name>
<dbReference type="Proteomes" id="UP000001338">
    <property type="component" value="Unassembled WGS sequence"/>
</dbReference>
<proteinExistence type="predicted"/>
<protein>
    <submittedName>
        <fullName evidence="1">Uncharacterized protein</fullName>
    </submittedName>
</protein>
<accession>A0A828Z6G3</accession>
<dbReference type="EMBL" id="AFLV02000009">
    <property type="protein sequence ID" value="EKR66005.1"/>
    <property type="molecule type" value="Genomic_DNA"/>
</dbReference>
<evidence type="ECO:0000313" key="2">
    <source>
        <dbReference type="Proteomes" id="UP000001338"/>
    </source>
</evidence>
<evidence type="ECO:0000313" key="1">
    <source>
        <dbReference type="EMBL" id="EKR66005.1"/>
    </source>
</evidence>
<gene>
    <name evidence="1" type="ORF">LEP1GSC036_0851</name>
</gene>